<sequence length="119" mass="12747">MAARRERRGDAVRRGAAAPGGARSQRRRRRQCRQLLTCSMCRSSSLSQADALPHNFELRSLLPPWPLLGALAVTCVPRLLLETFTSEGDNMAGVLALAAVALQLAAASSGGARHAVRSR</sequence>
<evidence type="ECO:0000313" key="3">
    <source>
        <dbReference type="Proteomes" id="UP000054498"/>
    </source>
</evidence>
<dbReference type="EMBL" id="KK100894">
    <property type="protein sequence ID" value="KIZ03203.1"/>
    <property type="molecule type" value="Genomic_DNA"/>
</dbReference>
<evidence type="ECO:0000256" key="1">
    <source>
        <dbReference type="SAM" id="MobiDB-lite"/>
    </source>
</evidence>
<name>A0A0D2JX63_9CHLO</name>
<organism evidence="2 3">
    <name type="scientific">Monoraphidium neglectum</name>
    <dbReference type="NCBI Taxonomy" id="145388"/>
    <lineage>
        <taxon>Eukaryota</taxon>
        <taxon>Viridiplantae</taxon>
        <taxon>Chlorophyta</taxon>
        <taxon>core chlorophytes</taxon>
        <taxon>Chlorophyceae</taxon>
        <taxon>CS clade</taxon>
        <taxon>Sphaeropleales</taxon>
        <taxon>Selenastraceae</taxon>
        <taxon>Monoraphidium</taxon>
    </lineage>
</organism>
<accession>A0A0D2JX63</accession>
<proteinExistence type="predicted"/>
<dbReference type="KEGG" id="mng:MNEG_4752"/>
<gene>
    <name evidence="2" type="ORF">MNEG_4752</name>
</gene>
<dbReference type="Proteomes" id="UP000054498">
    <property type="component" value="Unassembled WGS sequence"/>
</dbReference>
<dbReference type="RefSeq" id="XP_013902222.1">
    <property type="nucleotide sequence ID" value="XM_014046768.1"/>
</dbReference>
<feature type="compositionally biased region" description="Low complexity" evidence="1">
    <location>
        <begin position="14"/>
        <end position="23"/>
    </location>
</feature>
<evidence type="ECO:0000313" key="2">
    <source>
        <dbReference type="EMBL" id="KIZ03203.1"/>
    </source>
</evidence>
<dbReference type="AlphaFoldDB" id="A0A0D2JX63"/>
<protein>
    <submittedName>
        <fullName evidence="2">Uncharacterized protein</fullName>
    </submittedName>
</protein>
<feature type="region of interest" description="Disordered" evidence="1">
    <location>
        <begin position="1"/>
        <end position="28"/>
    </location>
</feature>
<reference evidence="2 3" key="1">
    <citation type="journal article" date="2013" name="BMC Genomics">
        <title>Reconstruction of the lipid metabolism for the microalga Monoraphidium neglectum from its genome sequence reveals characteristics suitable for biofuel production.</title>
        <authorList>
            <person name="Bogen C."/>
            <person name="Al-Dilaimi A."/>
            <person name="Albersmeier A."/>
            <person name="Wichmann J."/>
            <person name="Grundmann M."/>
            <person name="Rupp O."/>
            <person name="Lauersen K.J."/>
            <person name="Blifernez-Klassen O."/>
            <person name="Kalinowski J."/>
            <person name="Goesmann A."/>
            <person name="Mussgnug J.H."/>
            <person name="Kruse O."/>
        </authorList>
    </citation>
    <scope>NUCLEOTIDE SEQUENCE [LARGE SCALE GENOMIC DNA]</scope>
    <source>
        <strain evidence="2 3">SAG 48.87</strain>
    </source>
</reference>
<dbReference type="GeneID" id="25737629"/>
<keyword evidence="3" id="KW-1185">Reference proteome</keyword>